<dbReference type="EMBL" id="CABFNS010000512">
    <property type="protein sequence ID" value="VUC22061.1"/>
    <property type="molecule type" value="Genomic_DNA"/>
</dbReference>
<comment type="caution">
    <text evidence="2">The sequence shown here is derived from an EMBL/GenBank/DDBJ whole genome shotgun (WGS) entry which is preliminary data.</text>
</comment>
<organism evidence="2 3">
    <name type="scientific">Bionectria ochroleuca</name>
    <name type="common">Gliocladium roseum</name>
    <dbReference type="NCBI Taxonomy" id="29856"/>
    <lineage>
        <taxon>Eukaryota</taxon>
        <taxon>Fungi</taxon>
        <taxon>Dikarya</taxon>
        <taxon>Ascomycota</taxon>
        <taxon>Pezizomycotina</taxon>
        <taxon>Sordariomycetes</taxon>
        <taxon>Hypocreomycetidae</taxon>
        <taxon>Hypocreales</taxon>
        <taxon>Bionectriaceae</taxon>
        <taxon>Clonostachys</taxon>
    </lineage>
</organism>
<evidence type="ECO:0000256" key="1">
    <source>
        <dbReference type="SAM" id="MobiDB-lite"/>
    </source>
</evidence>
<evidence type="ECO:0008006" key="4">
    <source>
        <dbReference type="Google" id="ProtNLM"/>
    </source>
</evidence>
<dbReference type="Proteomes" id="UP000766486">
    <property type="component" value="Unassembled WGS sequence"/>
</dbReference>
<feature type="region of interest" description="Disordered" evidence="1">
    <location>
        <begin position="193"/>
        <end position="227"/>
    </location>
</feature>
<feature type="compositionally biased region" description="Low complexity" evidence="1">
    <location>
        <begin position="145"/>
        <end position="175"/>
    </location>
</feature>
<proteinExistence type="predicted"/>
<gene>
    <name evidence="2" type="ORF">CLO192961_LOCUS72188</name>
</gene>
<accession>A0ABY6TVF5</accession>
<evidence type="ECO:0000313" key="3">
    <source>
        <dbReference type="Proteomes" id="UP000766486"/>
    </source>
</evidence>
<dbReference type="SUPFAM" id="SSF54768">
    <property type="entry name" value="dsRNA-binding domain-like"/>
    <property type="match status" value="1"/>
</dbReference>
<name>A0ABY6TVF5_BIOOC</name>
<dbReference type="Gene3D" id="3.30.160.20">
    <property type="match status" value="1"/>
</dbReference>
<feature type="region of interest" description="Disordered" evidence="1">
    <location>
        <begin position="145"/>
        <end position="177"/>
    </location>
</feature>
<sequence>MAPTPAAPWDQLRHWIDEQETWEMENGQTARLNQRQSGAVNELVSAIAEPYVGAENYKGMLNEELQSRRIAPPEWRDEEATPEGPESATNSKLWRSFCTIQGFGAFPRIGHGFSRNNKPCFQNKKKAHQFAAQQALVALRGTSASSSYNESSAGGPSPPLSRSSSMGGMSGAASPVPEAQEIRASSSIAGLKRVKVEDAQETPSFTYETAGPSSSPTSRSEKDKENEKRIVWLTGRLNLEHPEYQIERDDSTQLFRGKLRLKPGYKGIDVGSVQSMPNQLAAKKKLNELLLAWLEKENKAREETLDFLNGKGFH</sequence>
<feature type="compositionally biased region" description="Polar residues" evidence="1">
    <location>
        <begin position="201"/>
        <end position="218"/>
    </location>
</feature>
<evidence type="ECO:0000313" key="2">
    <source>
        <dbReference type="EMBL" id="VUC22061.1"/>
    </source>
</evidence>
<protein>
    <recommendedName>
        <fullName evidence="4">DRBM domain-containing protein</fullName>
    </recommendedName>
</protein>
<reference evidence="2 3" key="1">
    <citation type="submission" date="2019-06" db="EMBL/GenBank/DDBJ databases">
        <authorList>
            <person name="Broberg M."/>
        </authorList>
    </citation>
    <scope>NUCLEOTIDE SEQUENCE [LARGE SCALE GENOMIC DNA]</scope>
</reference>
<keyword evidence="3" id="KW-1185">Reference proteome</keyword>